<feature type="domain" description="HTH tetR-type" evidence="5">
    <location>
        <begin position="13"/>
        <end position="73"/>
    </location>
</feature>
<organism evidence="6 7">
    <name type="scientific">Pseudonocardia alaniniphila</name>
    <dbReference type="NCBI Taxonomy" id="75291"/>
    <lineage>
        <taxon>Bacteria</taxon>
        <taxon>Bacillati</taxon>
        <taxon>Actinomycetota</taxon>
        <taxon>Actinomycetes</taxon>
        <taxon>Pseudonocardiales</taxon>
        <taxon>Pseudonocardiaceae</taxon>
        <taxon>Pseudonocardia</taxon>
    </lineage>
</organism>
<comment type="caution">
    <text evidence="6">The sequence shown here is derived from an EMBL/GenBank/DDBJ whole genome shotgun (WGS) entry which is preliminary data.</text>
</comment>
<name>A0ABS9TE60_9PSEU</name>
<dbReference type="SUPFAM" id="SSF46689">
    <property type="entry name" value="Homeodomain-like"/>
    <property type="match status" value="1"/>
</dbReference>
<protein>
    <submittedName>
        <fullName evidence="6">TetR/AcrR family transcriptional regulator</fullName>
    </submittedName>
</protein>
<dbReference type="InterPro" id="IPR009057">
    <property type="entry name" value="Homeodomain-like_sf"/>
</dbReference>
<evidence type="ECO:0000256" key="1">
    <source>
        <dbReference type="ARBA" id="ARBA00023015"/>
    </source>
</evidence>
<dbReference type="InterPro" id="IPR001647">
    <property type="entry name" value="HTH_TetR"/>
</dbReference>
<dbReference type="Gene3D" id="1.10.10.60">
    <property type="entry name" value="Homeodomain-like"/>
    <property type="match status" value="1"/>
</dbReference>
<accession>A0ABS9TE60</accession>
<dbReference type="PANTHER" id="PTHR30055">
    <property type="entry name" value="HTH-TYPE TRANSCRIPTIONAL REGULATOR RUTR"/>
    <property type="match status" value="1"/>
</dbReference>
<dbReference type="RefSeq" id="WP_241036823.1">
    <property type="nucleotide sequence ID" value="NZ_BAAAJF010000036.1"/>
</dbReference>
<dbReference type="Pfam" id="PF00440">
    <property type="entry name" value="TetR_N"/>
    <property type="match status" value="1"/>
</dbReference>
<dbReference type="PROSITE" id="PS01081">
    <property type="entry name" value="HTH_TETR_1"/>
    <property type="match status" value="1"/>
</dbReference>
<keyword evidence="3" id="KW-0804">Transcription</keyword>
<evidence type="ECO:0000313" key="7">
    <source>
        <dbReference type="Proteomes" id="UP001299970"/>
    </source>
</evidence>
<dbReference type="Proteomes" id="UP001299970">
    <property type="component" value="Unassembled WGS sequence"/>
</dbReference>
<sequence>MQDGTGRRARKKQHTRTALIDAATRLFDEKGYDGTTVADIAEEADVSTRTFFLHFPTKEDVVLGDPTARVDAGTLAISERSPDEPVRDVLARALDVMIADSWAGDLSSGLAAVRARLLTSVPAVQARLLQTSFTAQTRLAQALHDTCPDELDEIDAAALVGAAMGAVNAAAITSLRRGASPEQVRAAMQRAAAIALGRPA</sequence>
<proteinExistence type="predicted"/>
<evidence type="ECO:0000256" key="3">
    <source>
        <dbReference type="ARBA" id="ARBA00023163"/>
    </source>
</evidence>
<keyword evidence="1" id="KW-0805">Transcription regulation</keyword>
<dbReference type="InterPro" id="IPR023772">
    <property type="entry name" value="DNA-bd_HTH_TetR-type_CS"/>
</dbReference>
<keyword evidence="7" id="KW-1185">Reference proteome</keyword>
<feature type="DNA-binding region" description="H-T-H motif" evidence="4">
    <location>
        <begin position="36"/>
        <end position="55"/>
    </location>
</feature>
<dbReference type="Gene3D" id="1.10.357.10">
    <property type="entry name" value="Tetracycline Repressor, domain 2"/>
    <property type="match status" value="1"/>
</dbReference>
<gene>
    <name evidence="6" type="ORF">MMF94_13950</name>
</gene>
<dbReference type="PRINTS" id="PR00455">
    <property type="entry name" value="HTHTETR"/>
</dbReference>
<dbReference type="InterPro" id="IPR050109">
    <property type="entry name" value="HTH-type_TetR-like_transc_reg"/>
</dbReference>
<evidence type="ECO:0000256" key="4">
    <source>
        <dbReference type="PROSITE-ProRule" id="PRU00335"/>
    </source>
</evidence>
<reference evidence="6 7" key="1">
    <citation type="submission" date="2022-03" db="EMBL/GenBank/DDBJ databases">
        <title>Pseudonocardia alaer sp. nov., a novel actinomycete isolated from reed forest soil.</title>
        <authorList>
            <person name="Wang L."/>
        </authorList>
    </citation>
    <scope>NUCLEOTIDE SEQUENCE [LARGE SCALE GENOMIC DNA]</scope>
    <source>
        <strain evidence="6 7">Y-16303</strain>
    </source>
</reference>
<dbReference type="EMBL" id="JAKXMK010000011">
    <property type="protein sequence ID" value="MCH6166787.1"/>
    <property type="molecule type" value="Genomic_DNA"/>
</dbReference>
<keyword evidence="2 4" id="KW-0238">DNA-binding</keyword>
<evidence type="ECO:0000256" key="2">
    <source>
        <dbReference type="ARBA" id="ARBA00023125"/>
    </source>
</evidence>
<dbReference type="PANTHER" id="PTHR30055:SF234">
    <property type="entry name" value="HTH-TYPE TRANSCRIPTIONAL REGULATOR BETI"/>
    <property type="match status" value="1"/>
</dbReference>
<evidence type="ECO:0000259" key="5">
    <source>
        <dbReference type="PROSITE" id="PS50977"/>
    </source>
</evidence>
<evidence type="ECO:0000313" key="6">
    <source>
        <dbReference type="EMBL" id="MCH6166787.1"/>
    </source>
</evidence>
<dbReference type="PROSITE" id="PS50977">
    <property type="entry name" value="HTH_TETR_2"/>
    <property type="match status" value="1"/>
</dbReference>